<keyword evidence="3" id="KW-1185">Reference proteome</keyword>
<name>A0ABQ5IF11_9ASTR</name>
<organism evidence="2 3">
    <name type="scientific">Tanacetum coccineum</name>
    <dbReference type="NCBI Taxonomy" id="301880"/>
    <lineage>
        <taxon>Eukaryota</taxon>
        <taxon>Viridiplantae</taxon>
        <taxon>Streptophyta</taxon>
        <taxon>Embryophyta</taxon>
        <taxon>Tracheophyta</taxon>
        <taxon>Spermatophyta</taxon>
        <taxon>Magnoliopsida</taxon>
        <taxon>eudicotyledons</taxon>
        <taxon>Gunneridae</taxon>
        <taxon>Pentapetalae</taxon>
        <taxon>asterids</taxon>
        <taxon>campanulids</taxon>
        <taxon>Asterales</taxon>
        <taxon>Asteraceae</taxon>
        <taxon>Asteroideae</taxon>
        <taxon>Anthemideae</taxon>
        <taxon>Anthemidinae</taxon>
        <taxon>Tanacetum</taxon>
    </lineage>
</organism>
<dbReference type="EMBL" id="BQNB010020622">
    <property type="protein sequence ID" value="GJT97882.1"/>
    <property type="molecule type" value="Genomic_DNA"/>
</dbReference>
<gene>
    <name evidence="2" type="ORF">Tco_1093400</name>
</gene>
<dbReference type="PANTHER" id="PTHR33116:SF84">
    <property type="entry name" value="RNA-DIRECTED DNA POLYMERASE"/>
    <property type="match status" value="1"/>
</dbReference>
<proteinExistence type="predicted"/>
<accession>A0ABQ5IF11</accession>
<dbReference type="InterPro" id="IPR025558">
    <property type="entry name" value="DUF4283"/>
</dbReference>
<dbReference type="InterPro" id="IPR036691">
    <property type="entry name" value="Endo/exonu/phosph_ase_sf"/>
</dbReference>
<reference evidence="2" key="2">
    <citation type="submission" date="2022-01" db="EMBL/GenBank/DDBJ databases">
        <authorList>
            <person name="Yamashiro T."/>
            <person name="Shiraishi A."/>
            <person name="Satake H."/>
            <person name="Nakayama K."/>
        </authorList>
    </citation>
    <scope>NUCLEOTIDE SEQUENCE</scope>
</reference>
<keyword evidence="2" id="KW-0808">Transferase</keyword>
<dbReference type="GO" id="GO:0003964">
    <property type="term" value="F:RNA-directed DNA polymerase activity"/>
    <property type="evidence" value="ECO:0007669"/>
    <property type="project" value="UniProtKB-KW"/>
</dbReference>
<dbReference type="Pfam" id="PF14111">
    <property type="entry name" value="DUF4283"/>
    <property type="match status" value="1"/>
</dbReference>
<sequence>MSNKNMSHNRSNKWNVQLPTRYNDHVMSNVSQNRMNSEQNKKNNEVRVNFAENDKESNDRMMNKLGDEANKLGNLNIRYADINGINANKPVDNGYEVLSSDKEGLESDKECLEDVSQVDKQNELSSKNIDKARLNVNDENRTKNREEVMVFDEEMVKIGSKKFGYKEIIDNGNGSWLFKFTMEDRLNEVAAKSPWMVHGKPLMVYKWDPGIGLDKVEPKVILVWVKLHNMPIEAWTNNGISAIASCLGKLKIMDSMKTYVCKSGMGRIKFARVLVEIKVVKGLKEEIELQYMDKDQAVKGTKKIKVEYDRKPPICNHCNVFGHSFDKCSKRTKTMEEIAIETEENNKKNEGDKGKDNSNIEKSFEAELTPLRVELQAINKGKVVKNSNRFSVLRGINDDIQQELNMLKDKMIVDKYLNLKLQPNNDEIKDWSQEMIKYFKRAWDANREKEENKRMYEMKVLYAANSGMERRELWNELHVAKLSTNGVPWTLMGDFNVTLNVGGHSFSRSSVDGDMEDFIDCVNNIEVADMCKTEMHFTWIKSPKKHCTSVMKKLDRIMANEDFVAEYNQAYDVFHPFLVSDHSLAVLILPQGMEKKGSHLSLLTLLLIKRTFWLLLKTAQLEVNEDPFNAAKKAIASKIMDKYNVAVNDKNKVGIIMEGDKVATEFVSHFENFLGQASQVSKDDGNDGVEVFVESVKVIKASLDKYSNVTWLKPNMSKSTIFFGNVDIGERNIILDIIPFQIGTFPMRYLRVPLITKILGKDECKQLVDKVKQKVGDWKNKFISYAGRVQLIASVLGSMQVYWAYVFLLSMSVVKDIEKVLNGFL</sequence>
<evidence type="ECO:0000313" key="2">
    <source>
        <dbReference type="EMBL" id="GJT97882.1"/>
    </source>
</evidence>
<reference evidence="2" key="1">
    <citation type="journal article" date="2022" name="Int. J. Mol. Sci.">
        <title>Draft Genome of Tanacetum Coccineum: Genomic Comparison of Closely Related Tanacetum-Family Plants.</title>
        <authorList>
            <person name="Yamashiro T."/>
            <person name="Shiraishi A."/>
            <person name="Nakayama K."/>
            <person name="Satake H."/>
        </authorList>
    </citation>
    <scope>NUCLEOTIDE SEQUENCE</scope>
</reference>
<keyword evidence="2" id="KW-0548">Nucleotidyltransferase</keyword>
<dbReference type="Gene3D" id="3.60.10.10">
    <property type="entry name" value="Endonuclease/exonuclease/phosphatase"/>
    <property type="match status" value="1"/>
</dbReference>
<dbReference type="PANTHER" id="PTHR33116">
    <property type="entry name" value="REVERSE TRANSCRIPTASE ZINC-BINDING DOMAIN-CONTAINING PROTEIN-RELATED-RELATED"/>
    <property type="match status" value="1"/>
</dbReference>
<protein>
    <submittedName>
        <fullName evidence="2">RNA-directed DNA polymerase, eukaryota, reverse transcriptase zinc-binding domain protein</fullName>
    </submittedName>
</protein>
<evidence type="ECO:0000259" key="1">
    <source>
        <dbReference type="Pfam" id="PF14111"/>
    </source>
</evidence>
<evidence type="ECO:0000313" key="3">
    <source>
        <dbReference type="Proteomes" id="UP001151760"/>
    </source>
</evidence>
<dbReference type="SUPFAM" id="SSF56219">
    <property type="entry name" value="DNase I-like"/>
    <property type="match status" value="1"/>
</dbReference>
<feature type="domain" description="DUF4283" evidence="1">
    <location>
        <begin position="167"/>
        <end position="214"/>
    </location>
</feature>
<comment type="caution">
    <text evidence="2">The sequence shown here is derived from an EMBL/GenBank/DDBJ whole genome shotgun (WGS) entry which is preliminary data.</text>
</comment>
<keyword evidence="2" id="KW-0695">RNA-directed DNA polymerase</keyword>
<dbReference type="Proteomes" id="UP001151760">
    <property type="component" value="Unassembled WGS sequence"/>
</dbReference>